<dbReference type="EMBL" id="JADFTT010000881">
    <property type="protein sequence ID" value="KAG5758198.1"/>
    <property type="molecule type" value="Genomic_DNA"/>
</dbReference>
<gene>
    <name evidence="1" type="ORF">H9Q72_013671</name>
</gene>
<dbReference type="OrthoDB" id="4501419at2759"/>
<name>A0A9P7HF50_9HYPO</name>
<reference evidence="1" key="2">
    <citation type="submission" date="2020-10" db="EMBL/GenBank/DDBJ databases">
        <authorList>
            <person name="Peck L.D."/>
            <person name="Nowell R.W."/>
            <person name="Flood J."/>
            <person name="Ryan M.J."/>
            <person name="Barraclough T.G."/>
        </authorList>
    </citation>
    <scope>NUCLEOTIDE SEQUENCE</scope>
    <source>
        <strain evidence="1">IMI 127659i</strain>
    </source>
</reference>
<organism evidence="1 2">
    <name type="scientific">Fusarium xylarioides</name>
    <dbReference type="NCBI Taxonomy" id="221167"/>
    <lineage>
        <taxon>Eukaryota</taxon>
        <taxon>Fungi</taxon>
        <taxon>Dikarya</taxon>
        <taxon>Ascomycota</taxon>
        <taxon>Pezizomycotina</taxon>
        <taxon>Sordariomycetes</taxon>
        <taxon>Hypocreomycetidae</taxon>
        <taxon>Hypocreales</taxon>
        <taxon>Nectriaceae</taxon>
        <taxon>Fusarium</taxon>
        <taxon>Fusarium fujikuroi species complex</taxon>
    </lineage>
</organism>
<evidence type="ECO:0000313" key="1">
    <source>
        <dbReference type="EMBL" id="KAG5758198.1"/>
    </source>
</evidence>
<accession>A0A9P7HF50</accession>
<dbReference type="AlphaFoldDB" id="A0A9P7HF50"/>
<dbReference type="Proteomes" id="UP000750502">
    <property type="component" value="Unassembled WGS sequence"/>
</dbReference>
<comment type="caution">
    <text evidence="1">The sequence shown here is derived from an EMBL/GenBank/DDBJ whole genome shotgun (WGS) entry which is preliminary data.</text>
</comment>
<protein>
    <submittedName>
        <fullName evidence="1">Uncharacterized protein</fullName>
    </submittedName>
</protein>
<keyword evidence="2" id="KW-1185">Reference proteome</keyword>
<reference evidence="1" key="1">
    <citation type="journal article" date="2020" name="bioRxiv">
        <title>Historical genomics reveals the evolutionary mechanisms behind multiple outbreaks of the host-specific coffee wilt pathogen Fusarium xylarioides.</title>
        <authorList>
            <person name="Peck D."/>
            <person name="Nowell R.W."/>
            <person name="Flood J."/>
            <person name="Ryan M.J."/>
            <person name="Barraclough T.G."/>
        </authorList>
    </citation>
    <scope>NUCLEOTIDE SEQUENCE</scope>
    <source>
        <strain evidence="1">IMI 127659i</strain>
    </source>
</reference>
<sequence>MKAVESNDLESLVKLNSILIFNIDCWGASYLRNILSHGPTHITTKQGNKTLPTELWLEILDLTEIRINKNTYKLVYGIEITQKSTNGSTIEPTLICNVLEEWKECGELGGGDHVEVYEKCLKDPSYEIDPEKDRVEEDMEPFFRITKIALENAYWIPVSHLRFQGDFLFHNIEVPDIIARLENGYCNLCMDSRSLDIYMYDTRENASFFCGAVLSHENCGHDAICPLCLGREYAYEYLNVMYGKCEDRYSDEEVEEEEEDTEEEKMAKERFRKRLQKRYQELGYGRWGC</sequence>
<evidence type="ECO:0000313" key="2">
    <source>
        <dbReference type="Proteomes" id="UP000750502"/>
    </source>
</evidence>
<proteinExistence type="predicted"/>